<name>H9UM72_SPIAZ</name>
<evidence type="ECO:0000256" key="2">
    <source>
        <dbReference type="SAM" id="Coils"/>
    </source>
</evidence>
<sequence>MKISKTYVRVVATIAAVVLVTAGCSVVGNNATEADAGQSGVAADSRTGGDAATTGNRDSDISVAVRGYEAAAGSLADAIPVSGTVAGIREATVVTETQGVIQEVLFELGERVEAGSALVRFDDRAEAAGLRQAEQQLSAARLDYESAQRRFERGSASQAELTQARAAAAGAESAREQARRAYENRTVRAPFSGHIADAGSEIQVGNLLSPGSRVVRIVDTSRLRMRVGVGERSVGRIQSGNPVQVFVSSFRNEAFPGVVRSVGAGADPLSGSFPVIIEWKNPPAFQGRSGLSGNASIAAADAETVIIAPAAAVTSRQGRTVVFVAVDGVAREREVRLAGRRGPRAAVVEGLQPGDVVISSGVSSLEDGSLVTVSIVGISTDIQ</sequence>
<feature type="region of interest" description="Disordered" evidence="3">
    <location>
        <begin position="35"/>
        <end position="56"/>
    </location>
</feature>
<dbReference type="Pfam" id="PF25973">
    <property type="entry name" value="BSH_CzcB"/>
    <property type="match status" value="1"/>
</dbReference>
<dbReference type="KEGG" id="sfc:Spiaf_2585"/>
<dbReference type="EMBL" id="CP003282">
    <property type="protein sequence ID" value="AFG38615.1"/>
    <property type="molecule type" value="Genomic_DNA"/>
</dbReference>
<evidence type="ECO:0000259" key="6">
    <source>
        <dbReference type="Pfam" id="PF25989"/>
    </source>
</evidence>
<dbReference type="GO" id="GO:1990281">
    <property type="term" value="C:efflux pump complex"/>
    <property type="evidence" value="ECO:0007669"/>
    <property type="project" value="TreeGrafter"/>
</dbReference>
<dbReference type="SUPFAM" id="SSF111369">
    <property type="entry name" value="HlyD-like secretion proteins"/>
    <property type="match status" value="1"/>
</dbReference>
<dbReference type="eggNOG" id="COG0845">
    <property type="taxonomic scope" value="Bacteria"/>
</dbReference>
<evidence type="ECO:0000256" key="4">
    <source>
        <dbReference type="SAM" id="SignalP"/>
    </source>
</evidence>
<dbReference type="RefSeq" id="WP_014456597.1">
    <property type="nucleotide sequence ID" value="NC_017098.1"/>
</dbReference>
<feature type="coiled-coil region" evidence="2">
    <location>
        <begin position="130"/>
        <end position="181"/>
    </location>
</feature>
<gene>
    <name evidence="7" type="ordered locus">Spiaf_2585</name>
</gene>
<dbReference type="Gene3D" id="2.40.50.100">
    <property type="match status" value="1"/>
</dbReference>
<comment type="similarity">
    <text evidence="1">Belongs to the membrane fusion protein (MFP) (TC 8.A.1) family.</text>
</comment>
<feature type="domain" description="YknX-like C-terminal permuted SH3-like" evidence="6">
    <location>
        <begin position="309"/>
        <end position="373"/>
    </location>
</feature>
<dbReference type="InterPro" id="IPR058637">
    <property type="entry name" value="YknX-like_C"/>
</dbReference>
<dbReference type="PATRIC" id="fig|889378.3.peg.2561"/>
<dbReference type="STRING" id="889378.Spiaf_2585"/>
<dbReference type="AlphaFoldDB" id="H9UM72"/>
<dbReference type="HOGENOM" id="CLU_018816_14_1_12"/>
<evidence type="ECO:0000313" key="7">
    <source>
        <dbReference type="EMBL" id="AFG38615.1"/>
    </source>
</evidence>
<dbReference type="InterPro" id="IPR058647">
    <property type="entry name" value="BSH_CzcB-like"/>
</dbReference>
<dbReference type="InterPro" id="IPR006143">
    <property type="entry name" value="RND_pump_MFP"/>
</dbReference>
<organism evidence="7 8">
    <name type="scientific">Spirochaeta africana (strain ATCC 700263 / DSM 8902 / Z-7692)</name>
    <dbReference type="NCBI Taxonomy" id="889378"/>
    <lineage>
        <taxon>Bacteria</taxon>
        <taxon>Pseudomonadati</taxon>
        <taxon>Spirochaetota</taxon>
        <taxon>Spirochaetia</taxon>
        <taxon>Spirochaetales</taxon>
        <taxon>Spirochaetaceae</taxon>
        <taxon>Spirochaeta</taxon>
    </lineage>
</organism>
<dbReference type="PANTHER" id="PTHR30469:SF15">
    <property type="entry name" value="HLYD FAMILY OF SECRETION PROTEINS"/>
    <property type="match status" value="1"/>
</dbReference>
<dbReference type="Proteomes" id="UP000007383">
    <property type="component" value="Chromosome"/>
</dbReference>
<keyword evidence="4" id="KW-0732">Signal</keyword>
<dbReference type="NCBIfam" id="TIGR01730">
    <property type="entry name" value="RND_mfp"/>
    <property type="match status" value="1"/>
</dbReference>
<feature type="domain" description="CzcB-like barrel-sandwich hybrid" evidence="5">
    <location>
        <begin position="90"/>
        <end position="219"/>
    </location>
</feature>
<dbReference type="Gene3D" id="2.40.420.20">
    <property type="match status" value="1"/>
</dbReference>
<dbReference type="PANTHER" id="PTHR30469">
    <property type="entry name" value="MULTIDRUG RESISTANCE PROTEIN MDTA"/>
    <property type="match status" value="1"/>
</dbReference>
<feature type="signal peptide" evidence="4">
    <location>
        <begin position="1"/>
        <end position="22"/>
    </location>
</feature>
<evidence type="ECO:0000256" key="3">
    <source>
        <dbReference type="SAM" id="MobiDB-lite"/>
    </source>
</evidence>
<dbReference type="GO" id="GO:0015562">
    <property type="term" value="F:efflux transmembrane transporter activity"/>
    <property type="evidence" value="ECO:0007669"/>
    <property type="project" value="InterPro"/>
</dbReference>
<reference evidence="8" key="1">
    <citation type="journal article" date="2013" name="Stand. Genomic Sci.">
        <title>Complete genome sequence of the halophilic bacterium Spirochaeta africana type strain (Z-7692(T)) from the alkaline Lake Magadi in the East African Rift.</title>
        <authorList>
            <person name="Liolos K."/>
            <person name="Abt B."/>
            <person name="Scheuner C."/>
            <person name="Teshima H."/>
            <person name="Held B."/>
            <person name="Lapidus A."/>
            <person name="Nolan M."/>
            <person name="Lucas S."/>
            <person name="Deshpande S."/>
            <person name="Cheng J.F."/>
            <person name="Tapia R."/>
            <person name="Goodwin L.A."/>
            <person name="Pitluck S."/>
            <person name="Pagani I."/>
            <person name="Ivanova N."/>
            <person name="Mavromatis K."/>
            <person name="Mikhailova N."/>
            <person name="Huntemann M."/>
            <person name="Pati A."/>
            <person name="Chen A."/>
            <person name="Palaniappan K."/>
            <person name="Land M."/>
            <person name="Rohde M."/>
            <person name="Tindall B.J."/>
            <person name="Detter J.C."/>
            <person name="Goker M."/>
            <person name="Bristow J."/>
            <person name="Eisen J.A."/>
            <person name="Markowitz V."/>
            <person name="Hugenholtz P."/>
            <person name="Woyke T."/>
            <person name="Klenk H.P."/>
            <person name="Kyrpides N.C."/>
        </authorList>
    </citation>
    <scope>NUCLEOTIDE SEQUENCE</scope>
    <source>
        <strain evidence="8">ATCC 700263 / DSM 8902 / Z-7692</strain>
    </source>
</reference>
<evidence type="ECO:0000313" key="8">
    <source>
        <dbReference type="Proteomes" id="UP000007383"/>
    </source>
</evidence>
<dbReference type="Gene3D" id="1.10.287.470">
    <property type="entry name" value="Helix hairpin bin"/>
    <property type="match status" value="1"/>
</dbReference>
<keyword evidence="8" id="KW-1185">Reference proteome</keyword>
<dbReference type="Pfam" id="PF25989">
    <property type="entry name" value="YknX_C"/>
    <property type="match status" value="1"/>
</dbReference>
<dbReference type="Gene3D" id="2.40.30.170">
    <property type="match status" value="1"/>
</dbReference>
<keyword evidence="2" id="KW-0175">Coiled coil</keyword>
<evidence type="ECO:0000256" key="1">
    <source>
        <dbReference type="ARBA" id="ARBA00009477"/>
    </source>
</evidence>
<evidence type="ECO:0000259" key="5">
    <source>
        <dbReference type="Pfam" id="PF25973"/>
    </source>
</evidence>
<protein>
    <submittedName>
        <fullName evidence="7">RND family efflux transporter, MFP subunit</fullName>
    </submittedName>
</protein>
<feature type="chain" id="PRO_5003623442" evidence="4">
    <location>
        <begin position="23"/>
        <end position="383"/>
    </location>
</feature>
<proteinExistence type="inferred from homology"/>
<dbReference type="PROSITE" id="PS51257">
    <property type="entry name" value="PROKAR_LIPOPROTEIN"/>
    <property type="match status" value="1"/>
</dbReference>
<accession>H9UM72</accession>